<dbReference type="OrthoDB" id="7393710at2"/>
<organism evidence="1 2">
    <name type="scientific">Erythrobacter aureus</name>
    <dbReference type="NCBI Taxonomy" id="2182384"/>
    <lineage>
        <taxon>Bacteria</taxon>
        <taxon>Pseudomonadati</taxon>
        <taxon>Pseudomonadota</taxon>
        <taxon>Alphaproteobacteria</taxon>
        <taxon>Sphingomonadales</taxon>
        <taxon>Erythrobacteraceae</taxon>
        <taxon>Erythrobacter/Porphyrobacter group</taxon>
        <taxon>Erythrobacter</taxon>
    </lineage>
</organism>
<evidence type="ECO:0000313" key="2">
    <source>
        <dbReference type="Proteomes" id="UP000254508"/>
    </source>
</evidence>
<name>A0A345YGT0_9SPHN</name>
<dbReference type="KEGG" id="err:DVR09_13100"/>
<sequence length="546" mass="57046">MKPDPDRTDLTIAYAILTENGLNQDVSLIIENGEFVGYRSRSGFETRFEDRDEVEDDGDQGILGWTRLVGGARVGGLARDENSGDHFIYGVPFTNRPANGIVTYTLIGGTSPTMRDNSVAPGVFDGSLAVSFGTSDTFFGLDASVTIAGFTYDVLSEGGLTAPSLRIFPDGRAAEDSIDLPDNSGPACNQGDCRFAFNGFLAGDGGTHFGLAYTIRDDRSNDVRNWVDGVAAFRAGGGNSGGPSGTVRSNQFIAYSATEIGIDLRTSNDVTYSDTSGAPVAYMVTTNDFTRDNERPTIGSATENESGSVGDIIGWTRWADGTTGGRFFANTDGFDLGPSQGWHIIGGTPATNLPASGTVAYELVGATAPTIRDGSRDAGMFNGTLAIAFGAAPTVGLDFEVRIGNVDYTFGTPGGSADPLNGGLAIETTGDFALTFSSNELPVTGTGFICSTGQCHAGVRGFLAGEGASHVGVSYTFGDRDFSQRVDGVAAFGVPGSSGATVSAVSFDWARWHDGGVARQMRIDGGMAGLSHVEVRDRLHHLVAFP</sequence>
<keyword evidence="2" id="KW-1185">Reference proteome</keyword>
<gene>
    <name evidence="1" type="ORF">DVR09_13100</name>
</gene>
<evidence type="ECO:0000313" key="1">
    <source>
        <dbReference type="EMBL" id="AXK43132.1"/>
    </source>
</evidence>
<reference evidence="2" key="1">
    <citation type="submission" date="2018-07" db="EMBL/GenBank/DDBJ databases">
        <title>Genome sequence of Erythrobacter strain YH-07, an antagonistic bacterium isolated from Yellow Sea.</title>
        <authorList>
            <person name="Tang T."/>
            <person name="Liu Q."/>
            <person name="Sun X."/>
        </authorList>
    </citation>
    <scope>NUCLEOTIDE SEQUENCE [LARGE SCALE GENOMIC DNA]</scope>
    <source>
        <strain evidence="2">YH-07</strain>
    </source>
</reference>
<accession>A0A345YGT0</accession>
<dbReference type="AlphaFoldDB" id="A0A345YGT0"/>
<proteinExistence type="predicted"/>
<dbReference type="Proteomes" id="UP000254508">
    <property type="component" value="Chromosome"/>
</dbReference>
<protein>
    <submittedName>
        <fullName evidence="1">Uncharacterized protein</fullName>
    </submittedName>
</protein>
<dbReference type="EMBL" id="CP031357">
    <property type="protein sequence ID" value="AXK43132.1"/>
    <property type="molecule type" value="Genomic_DNA"/>
</dbReference>